<dbReference type="InterPro" id="IPR050109">
    <property type="entry name" value="HTH-type_TetR-like_transc_reg"/>
</dbReference>
<dbReference type="PANTHER" id="PTHR30055:SF234">
    <property type="entry name" value="HTH-TYPE TRANSCRIPTIONAL REGULATOR BETI"/>
    <property type="match status" value="1"/>
</dbReference>
<organism evidence="5 6">
    <name type="scientific">Actinoplanes awajinensis subsp. mycoplanecinus</name>
    <dbReference type="NCBI Taxonomy" id="135947"/>
    <lineage>
        <taxon>Bacteria</taxon>
        <taxon>Bacillati</taxon>
        <taxon>Actinomycetota</taxon>
        <taxon>Actinomycetes</taxon>
        <taxon>Micromonosporales</taxon>
        <taxon>Micromonosporaceae</taxon>
        <taxon>Actinoplanes</taxon>
    </lineage>
</organism>
<accession>A0A101J8U3</accession>
<evidence type="ECO:0000256" key="2">
    <source>
        <dbReference type="ARBA" id="ARBA00023125"/>
    </source>
</evidence>
<dbReference type="InterPro" id="IPR001647">
    <property type="entry name" value="HTH_TetR"/>
</dbReference>
<evidence type="ECO:0000256" key="3">
    <source>
        <dbReference type="ARBA" id="ARBA00023163"/>
    </source>
</evidence>
<dbReference type="Pfam" id="PF00440">
    <property type="entry name" value="TetR_N"/>
    <property type="match status" value="1"/>
</dbReference>
<dbReference type="OrthoDB" id="2356263at2"/>
<keyword evidence="1" id="KW-0805">Transcription regulation</keyword>
<proteinExistence type="predicted"/>
<protein>
    <submittedName>
        <fullName evidence="5">TetR family transcriptional regulator</fullName>
    </submittedName>
</protein>
<dbReference type="EMBL" id="LLZH01000342">
    <property type="protein sequence ID" value="KUL22336.1"/>
    <property type="molecule type" value="Genomic_DNA"/>
</dbReference>
<dbReference type="Proteomes" id="UP000053244">
    <property type="component" value="Unassembled WGS sequence"/>
</dbReference>
<feature type="domain" description="HTH tetR-type" evidence="4">
    <location>
        <begin position="18"/>
        <end position="65"/>
    </location>
</feature>
<dbReference type="AlphaFoldDB" id="A0A101J8U3"/>
<dbReference type="InterPro" id="IPR009057">
    <property type="entry name" value="Homeodomain-like_sf"/>
</dbReference>
<keyword evidence="3" id="KW-0804">Transcription</keyword>
<dbReference type="GO" id="GO:0003700">
    <property type="term" value="F:DNA-binding transcription factor activity"/>
    <property type="evidence" value="ECO:0007669"/>
    <property type="project" value="TreeGrafter"/>
</dbReference>
<evidence type="ECO:0000256" key="1">
    <source>
        <dbReference type="ARBA" id="ARBA00023015"/>
    </source>
</evidence>
<dbReference type="SUPFAM" id="SSF46689">
    <property type="entry name" value="Homeodomain-like"/>
    <property type="match status" value="1"/>
</dbReference>
<dbReference type="Gene3D" id="1.10.357.10">
    <property type="entry name" value="Tetracycline Repressor, domain 2"/>
    <property type="match status" value="1"/>
</dbReference>
<gene>
    <name evidence="5" type="ORF">ADL15_48235</name>
</gene>
<reference evidence="5 6" key="1">
    <citation type="submission" date="2015-10" db="EMBL/GenBank/DDBJ databases">
        <authorList>
            <person name="Gilbert D.G."/>
        </authorList>
    </citation>
    <scope>NUCLEOTIDE SEQUENCE [LARGE SCALE GENOMIC DNA]</scope>
    <source>
        <strain evidence="5 6">NRRL B-16712</strain>
    </source>
</reference>
<evidence type="ECO:0000313" key="6">
    <source>
        <dbReference type="Proteomes" id="UP000053244"/>
    </source>
</evidence>
<dbReference type="GO" id="GO:0000976">
    <property type="term" value="F:transcription cis-regulatory region binding"/>
    <property type="evidence" value="ECO:0007669"/>
    <property type="project" value="TreeGrafter"/>
</dbReference>
<evidence type="ECO:0000313" key="5">
    <source>
        <dbReference type="EMBL" id="KUL22336.1"/>
    </source>
</evidence>
<dbReference type="PANTHER" id="PTHR30055">
    <property type="entry name" value="HTH-TYPE TRANSCRIPTIONAL REGULATOR RUTR"/>
    <property type="match status" value="1"/>
</dbReference>
<evidence type="ECO:0000259" key="4">
    <source>
        <dbReference type="Pfam" id="PF00440"/>
    </source>
</evidence>
<keyword evidence="6" id="KW-1185">Reference proteome</keyword>
<keyword evidence="2" id="KW-0238">DNA-binding</keyword>
<name>A0A101J8U3_9ACTN</name>
<sequence>MSATMEGTRRVEHTRQRIIETAERLFAEHGVFSISNRQISEAADQGNNAAVNYHFGTKADLIRAIVRRHAEGMDRIRGELLARYDGSTELRDWVACVVLPVTGHLAELGAPSWYARFAAQVMTEPKLRELAATELGEVTLLRAIHTALHRCLPELTAAVCAERDDMARTLLMHFCAQRERTADPDWPATATILIDAIVGLYRAPVSGAAH</sequence>
<comment type="caution">
    <text evidence="5">The sequence shown here is derived from an EMBL/GenBank/DDBJ whole genome shotgun (WGS) entry which is preliminary data.</text>
</comment>